<dbReference type="PANTHER" id="PTHR27005:SF545">
    <property type="entry name" value="WALL-ASSOCIATED RECEPTOR PROTEIN KINASE FAMILY PROTEIN-RELATED"/>
    <property type="match status" value="1"/>
</dbReference>
<evidence type="ECO:0000256" key="3">
    <source>
        <dbReference type="ARBA" id="ARBA00022536"/>
    </source>
</evidence>
<evidence type="ECO:0000313" key="20">
    <source>
        <dbReference type="EMBL" id="KAG2584826.1"/>
    </source>
</evidence>
<dbReference type="InterPro" id="IPR000719">
    <property type="entry name" value="Prot_kinase_dom"/>
</dbReference>
<evidence type="ECO:0000259" key="19">
    <source>
        <dbReference type="PROSITE" id="PS50026"/>
    </source>
</evidence>
<dbReference type="Proteomes" id="UP000823388">
    <property type="component" value="Chromosome 6K"/>
</dbReference>
<evidence type="ECO:0000256" key="1">
    <source>
        <dbReference type="ARBA" id="ARBA00004479"/>
    </source>
</evidence>
<sequence>MEVKVAISRKVALIMAVEAAAILQLPPPPVVLSAAAKAAAAETDRPRACTRRCGNISIPYPFGIEPGCFHAGGFNLTCDRSHRLFLGDGTVQVLDISVDPNATVRINSVVVKFPGGGARGTWGGALGDGGPYYLAEMRNKLVANVCNVQVLLTGDRNQTVSACSAFCNVDRHGGTAIYVAGRCSGVGCCQADILVGRSSYGFQTIKMTNGEAESGGWACVVESELDADPDQLGMVDPRTLPAVLAWRINQGTCHGNKSSPACRSRHSFCENITNDYATIGKEEGHLCHCAPGYEGNPYIANGCHDVDECKAPGACYGDCKNTEGGYQCQCPPGFEGNASIPNGCKDIDECAHRDTYPCYGICINMPGTFHCQCSSGTSGDPFTRGGCIATKTFPVRAIGLGVGGGIGLLLLAIAAPFIFRAVQEQKAKKMRERFFKQNHGLLLQQLISQRADIGGRMIITLAELEKATNNFDASHKVGGGGHGVVYKGLLDLQVVAIKKSKIIVQREIDDFINEVAILSQVNHRNVVKLLGCCLETEVPLLVYEFISNGTLAHHLHVEGPKLLSWDVRLRIALEISRALVYLHSAASTPILHRDIKSSNILLDDNLTAKVSDFGASKYIQIDQTGVTTVVQGTIGYLDPMYYYTCRLTDKSDVFSFGVLLIELLTRKKPFVFRTNDGGSLVSHFASLLAEGSLADIIDPQIIEEDAEQVDEVATLAAMCTKLNGEDRPTMREVEMTLENLSVTRKQVHHNTTSSRKYEKDQTAAPYMSLGGLAAETSRQYTMEEEMLLSASYPR</sequence>
<dbReference type="GO" id="GO:0005524">
    <property type="term" value="F:ATP binding"/>
    <property type="evidence" value="ECO:0007669"/>
    <property type="project" value="UniProtKB-UniRule"/>
</dbReference>
<evidence type="ECO:0000256" key="11">
    <source>
        <dbReference type="ARBA" id="ARBA00022989"/>
    </source>
</evidence>
<dbReference type="SMART" id="SM00181">
    <property type="entry name" value="EGF"/>
    <property type="match status" value="3"/>
</dbReference>
<keyword evidence="8 16" id="KW-0547">Nucleotide-binding</keyword>
<reference evidence="20 21" key="1">
    <citation type="submission" date="2020-05" db="EMBL/GenBank/DDBJ databases">
        <title>WGS assembly of Panicum virgatum.</title>
        <authorList>
            <person name="Lovell J.T."/>
            <person name="Jenkins J."/>
            <person name="Shu S."/>
            <person name="Juenger T.E."/>
            <person name="Schmutz J."/>
        </authorList>
    </citation>
    <scope>NUCLEOTIDE SEQUENCE [LARGE SCALE GENOMIC DNA]</scope>
    <source>
        <strain evidence="21">cv. AP13</strain>
    </source>
</reference>
<dbReference type="FunFam" id="3.30.200.20:FF:000043">
    <property type="entry name" value="Wall-associated receptor kinase 2"/>
    <property type="match status" value="1"/>
</dbReference>
<keyword evidence="14" id="KW-0325">Glycoprotein</keyword>
<keyword evidence="13 15" id="KW-1015">Disulfide bond</keyword>
<dbReference type="PROSITE" id="PS50011">
    <property type="entry name" value="PROTEIN_KINASE_DOM"/>
    <property type="match status" value="1"/>
</dbReference>
<evidence type="ECO:0000256" key="6">
    <source>
        <dbReference type="ARBA" id="ARBA00022729"/>
    </source>
</evidence>
<evidence type="ECO:0000256" key="9">
    <source>
        <dbReference type="ARBA" id="ARBA00022777"/>
    </source>
</evidence>
<dbReference type="FunFam" id="2.10.25.10:FF:000355">
    <property type="entry name" value="Wall-associated receptor kinase 3"/>
    <property type="match status" value="1"/>
</dbReference>
<evidence type="ECO:0000256" key="14">
    <source>
        <dbReference type="ARBA" id="ARBA00023180"/>
    </source>
</evidence>
<comment type="subcellular location">
    <subcellularLocation>
        <location evidence="1">Membrane</location>
        <topology evidence="1">Single-pass type I membrane protein</topology>
    </subcellularLocation>
</comment>
<dbReference type="GO" id="GO:0030247">
    <property type="term" value="F:polysaccharide binding"/>
    <property type="evidence" value="ECO:0007669"/>
    <property type="project" value="InterPro"/>
</dbReference>
<dbReference type="EMBL" id="CM029047">
    <property type="protein sequence ID" value="KAG2584826.1"/>
    <property type="molecule type" value="Genomic_DNA"/>
</dbReference>
<feature type="binding site" evidence="16">
    <location>
        <position position="499"/>
    </location>
    <ligand>
        <name>ATP</name>
        <dbReference type="ChEBI" id="CHEBI:30616"/>
    </ligand>
</feature>
<evidence type="ECO:0000256" key="17">
    <source>
        <dbReference type="SAM" id="Phobius"/>
    </source>
</evidence>
<dbReference type="GO" id="GO:0005886">
    <property type="term" value="C:plasma membrane"/>
    <property type="evidence" value="ECO:0007669"/>
    <property type="project" value="TreeGrafter"/>
</dbReference>
<dbReference type="InterPro" id="IPR017441">
    <property type="entry name" value="Protein_kinase_ATP_BS"/>
</dbReference>
<dbReference type="InterPro" id="IPR018097">
    <property type="entry name" value="EGF_Ca-bd_CS"/>
</dbReference>
<gene>
    <name evidence="20" type="ORF">PVAP13_6KG344400</name>
</gene>
<dbReference type="CDD" id="cd00054">
    <property type="entry name" value="EGF_CA"/>
    <property type="match status" value="2"/>
</dbReference>
<keyword evidence="4" id="KW-0808">Transferase</keyword>
<evidence type="ECO:0008006" key="22">
    <source>
        <dbReference type="Google" id="ProtNLM"/>
    </source>
</evidence>
<keyword evidence="5 17" id="KW-0812">Transmembrane</keyword>
<dbReference type="GO" id="GO:0007166">
    <property type="term" value="P:cell surface receptor signaling pathway"/>
    <property type="evidence" value="ECO:0007669"/>
    <property type="project" value="InterPro"/>
</dbReference>
<keyword evidence="7" id="KW-0677">Repeat</keyword>
<dbReference type="InterPro" id="IPR000152">
    <property type="entry name" value="EGF-type_Asp/Asn_hydroxyl_site"/>
</dbReference>
<dbReference type="InterPro" id="IPR025287">
    <property type="entry name" value="WAK_GUB"/>
</dbReference>
<evidence type="ECO:0000259" key="18">
    <source>
        <dbReference type="PROSITE" id="PS50011"/>
    </source>
</evidence>
<dbReference type="Pfam" id="PF07645">
    <property type="entry name" value="EGF_CA"/>
    <property type="match status" value="2"/>
</dbReference>
<evidence type="ECO:0000256" key="12">
    <source>
        <dbReference type="ARBA" id="ARBA00023136"/>
    </source>
</evidence>
<dbReference type="Gene3D" id="1.10.510.10">
    <property type="entry name" value="Transferase(Phosphotransferase) domain 1"/>
    <property type="match status" value="1"/>
</dbReference>
<feature type="domain" description="EGF-like" evidence="19">
    <location>
        <begin position="346"/>
        <end position="383"/>
    </location>
</feature>
<dbReference type="PROSITE" id="PS00010">
    <property type="entry name" value="ASX_HYDROXYL"/>
    <property type="match status" value="2"/>
</dbReference>
<keyword evidence="9" id="KW-0418">Kinase</keyword>
<evidence type="ECO:0000256" key="15">
    <source>
        <dbReference type="PROSITE-ProRule" id="PRU00076"/>
    </source>
</evidence>
<dbReference type="SMART" id="SM00179">
    <property type="entry name" value="EGF_CA"/>
    <property type="match status" value="2"/>
</dbReference>
<dbReference type="GO" id="GO:0005509">
    <property type="term" value="F:calcium ion binding"/>
    <property type="evidence" value="ECO:0007669"/>
    <property type="project" value="InterPro"/>
</dbReference>
<keyword evidence="12 17" id="KW-0472">Membrane</keyword>
<dbReference type="InterPro" id="IPR008271">
    <property type="entry name" value="Ser/Thr_kinase_AS"/>
</dbReference>
<dbReference type="PANTHER" id="PTHR27005">
    <property type="entry name" value="WALL-ASSOCIATED RECEPTOR KINASE-LIKE 21"/>
    <property type="match status" value="1"/>
</dbReference>
<evidence type="ECO:0000256" key="13">
    <source>
        <dbReference type="ARBA" id="ARBA00023157"/>
    </source>
</evidence>
<feature type="domain" description="Protein kinase" evidence="18">
    <location>
        <begin position="471"/>
        <end position="742"/>
    </location>
</feature>
<dbReference type="SUPFAM" id="SSF56112">
    <property type="entry name" value="Protein kinase-like (PK-like)"/>
    <property type="match status" value="1"/>
</dbReference>
<dbReference type="Pfam" id="PF07714">
    <property type="entry name" value="PK_Tyr_Ser-Thr"/>
    <property type="match status" value="1"/>
</dbReference>
<dbReference type="Gene3D" id="3.30.200.20">
    <property type="entry name" value="Phosphorylase Kinase, domain 1"/>
    <property type="match status" value="1"/>
</dbReference>
<evidence type="ECO:0000256" key="4">
    <source>
        <dbReference type="ARBA" id="ARBA00022679"/>
    </source>
</evidence>
<evidence type="ECO:0000313" key="21">
    <source>
        <dbReference type="Proteomes" id="UP000823388"/>
    </source>
</evidence>
<feature type="transmembrane region" description="Helical" evidence="17">
    <location>
        <begin position="397"/>
        <end position="422"/>
    </location>
</feature>
<dbReference type="InterPro" id="IPR011009">
    <property type="entry name" value="Kinase-like_dom_sf"/>
</dbReference>
<dbReference type="AlphaFoldDB" id="A0A8T0RIB8"/>
<keyword evidence="3 15" id="KW-0245">EGF-like domain</keyword>
<dbReference type="SMART" id="SM00220">
    <property type="entry name" value="S_TKc"/>
    <property type="match status" value="1"/>
</dbReference>
<dbReference type="PROSITE" id="PS00108">
    <property type="entry name" value="PROTEIN_KINASE_ST"/>
    <property type="match status" value="1"/>
</dbReference>
<evidence type="ECO:0000256" key="7">
    <source>
        <dbReference type="ARBA" id="ARBA00022737"/>
    </source>
</evidence>
<dbReference type="InterPro" id="IPR000742">
    <property type="entry name" value="EGF"/>
</dbReference>
<proteinExistence type="predicted"/>
<dbReference type="Pfam" id="PF13947">
    <property type="entry name" value="GUB_WAK_bind"/>
    <property type="match status" value="1"/>
</dbReference>
<evidence type="ECO:0000256" key="2">
    <source>
        <dbReference type="ARBA" id="ARBA00022527"/>
    </source>
</evidence>
<dbReference type="Gene3D" id="2.10.25.10">
    <property type="entry name" value="Laminin"/>
    <property type="match status" value="2"/>
</dbReference>
<dbReference type="InterPro" id="IPR049883">
    <property type="entry name" value="NOTCH1_EGF-like"/>
</dbReference>
<organism evidence="20 21">
    <name type="scientific">Panicum virgatum</name>
    <name type="common">Blackwell switchgrass</name>
    <dbReference type="NCBI Taxonomy" id="38727"/>
    <lineage>
        <taxon>Eukaryota</taxon>
        <taxon>Viridiplantae</taxon>
        <taxon>Streptophyta</taxon>
        <taxon>Embryophyta</taxon>
        <taxon>Tracheophyta</taxon>
        <taxon>Spermatophyta</taxon>
        <taxon>Magnoliopsida</taxon>
        <taxon>Liliopsida</taxon>
        <taxon>Poales</taxon>
        <taxon>Poaceae</taxon>
        <taxon>PACMAD clade</taxon>
        <taxon>Panicoideae</taxon>
        <taxon>Panicodae</taxon>
        <taxon>Paniceae</taxon>
        <taxon>Panicinae</taxon>
        <taxon>Panicum</taxon>
        <taxon>Panicum sect. Hiantes</taxon>
    </lineage>
</organism>
<dbReference type="SUPFAM" id="SSF57184">
    <property type="entry name" value="Growth factor receptor domain"/>
    <property type="match status" value="1"/>
</dbReference>
<dbReference type="PROSITE" id="PS50026">
    <property type="entry name" value="EGF_3"/>
    <property type="match status" value="2"/>
</dbReference>
<keyword evidence="11 17" id="KW-1133">Transmembrane helix</keyword>
<dbReference type="FunFam" id="1.10.510.10:FF:000084">
    <property type="entry name" value="Wall-associated receptor kinase 2"/>
    <property type="match status" value="1"/>
</dbReference>
<keyword evidence="21" id="KW-1185">Reference proteome</keyword>
<name>A0A8T0RIB8_PANVG</name>
<dbReference type="PROSITE" id="PS00107">
    <property type="entry name" value="PROTEIN_KINASE_ATP"/>
    <property type="match status" value="1"/>
</dbReference>
<feature type="domain" description="EGF-like" evidence="19">
    <location>
        <begin position="305"/>
        <end position="340"/>
    </location>
</feature>
<evidence type="ECO:0000256" key="8">
    <source>
        <dbReference type="ARBA" id="ARBA00022741"/>
    </source>
</evidence>
<feature type="disulfide bond" evidence="15">
    <location>
        <begin position="309"/>
        <end position="319"/>
    </location>
</feature>
<keyword evidence="6" id="KW-0732">Signal</keyword>
<evidence type="ECO:0000256" key="10">
    <source>
        <dbReference type="ARBA" id="ARBA00022840"/>
    </source>
</evidence>
<protein>
    <recommendedName>
        <fullName evidence="22">Protein kinase domain-containing protein</fullName>
    </recommendedName>
</protein>
<dbReference type="InterPro" id="IPR009030">
    <property type="entry name" value="Growth_fac_rcpt_cys_sf"/>
</dbReference>
<keyword evidence="2" id="KW-0723">Serine/threonine-protein kinase</keyword>
<comment type="caution">
    <text evidence="15">Lacks conserved residue(s) required for the propagation of feature annotation.</text>
</comment>
<dbReference type="InterPro" id="IPR045274">
    <property type="entry name" value="WAK-like"/>
</dbReference>
<dbReference type="InterPro" id="IPR001881">
    <property type="entry name" value="EGF-like_Ca-bd_dom"/>
</dbReference>
<dbReference type="OrthoDB" id="10045365at2759"/>
<dbReference type="InterPro" id="IPR001245">
    <property type="entry name" value="Ser-Thr/Tyr_kinase_cat_dom"/>
</dbReference>
<comment type="caution">
    <text evidence="20">The sequence shown here is derived from an EMBL/GenBank/DDBJ whole genome shotgun (WGS) entry which is preliminary data.</text>
</comment>
<dbReference type="GO" id="GO:0004674">
    <property type="term" value="F:protein serine/threonine kinase activity"/>
    <property type="evidence" value="ECO:0007669"/>
    <property type="project" value="UniProtKB-KW"/>
</dbReference>
<evidence type="ECO:0000256" key="5">
    <source>
        <dbReference type="ARBA" id="ARBA00022692"/>
    </source>
</evidence>
<keyword evidence="10 16" id="KW-0067">ATP-binding</keyword>
<accession>A0A8T0RIB8</accession>
<evidence type="ECO:0000256" key="16">
    <source>
        <dbReference type="PROSITE-ProRule" id="PRU10141"/>
    </source>
</evidence>
<dbReference type="PROSITE" id="PS01187">
    <property type="entry name" value="EGF_CA"/>
    <property type="match status" value="2"/>
</dbReference>